<dbReference type="InterPro" id="IPR002618">
    <property type="entry name" value="UDPGP_fam"/>
</dbReference>
<proteinExistence type="predicted"/>
<keyword evidence="3" id="KW-0548">Nucleotidyltransferase</keyword>
<dbReference type="InterPro" id="IPR016267">
    <property type="entry name" value="UDPGP_trans"/>
</dbReference>
<dbReference type="OrthoDB" id="274683at2759"/>
<evidence type="ECO:0000313" key="5">
    <source>
        <dbReference type="Proteomes" id="UP001652660"/>
    </source>
</evidence>
<keyword evidence="2" id="KW-0808">Transferase</keyword>
<dbReference type="GO" id="GO:0003983">
    <property type="term" value="F:UTP:glucose-1-phosphate uridylyltransferase activity"/>
    <property type="evidence" value="ECO:0007669"/>
    <property type="project" value="UniProtKB-EC"/>
</dbReference>
<evidence type="ECO:0000256" key="4">
    <source>
        <dbReference type="ARBA" id="ARBA00048128"/>
    </source>
</evidence>
<keyword evidence="5" id="KW-1185">Reference proteome</keyword>
<accession>A0A6P6VW33</accession>
<dbReference type="GeneID" id="113726986"/>
<evidence type="ECO:0000313" key="6">
    <source>
        <dbReference type="RefSeq" id="XP_027106720.2"/>
    </source>
</evidence>
<gene>
    <name evidence="6" type="primary">LOC113726986</name>
</gene>
<evidence type="ECO:0000256" key="3">
    <source>
        <dbReference type="ARBA" id="ARBA00022695"/>
    </source>
</evidence>
<evidence type="ECO:0000256" key="1">
    <source>
        <dbReference type="ARBA" id="ARBA00012415"/>
    </source>
</evidence>
<dbReference type="AlphaFoldDB" id="A0A6P6VW33"/>
<comment type="catalytic activity">
    <reaction evidence="4">
        <text>alpha-D-glucose 1-phosphate + UTP + H(+) = UDP-alpha-D-glucose + diphosphate</text>
        <dbReference type="Rhea" id="RHEA:19889"/>
        <dbReference type="ChEBI" id="CHEBI:15378"/>
        <dbReference type="ChEBI" id="CHEBI:33019"/>
        <dbReference type="ChEBI" id="CHEBI:46398"/>
        <dbReference type="ChEBI" id="CHEBI:58601"/>
        <dbReference type="ChEBI" id="CHEBI:58885"/>
        <dbReference type="EC" id="2.7.7.9"/>
    </reaction>
</comment>
<dbReference type="Proteomes" id="UP001652660">
    <property type="component" value="Chromosome 2c"/>
</dbReference>
<sequence>MRVTEIIRHLVQNNIETCMEVMPASSHPEVKEVPSHEGKYESKEKLKFTDTIWVSMNSIERLMQSSLIESSALSEFFDQASAISVPKSRYLPVEATSDLPLYESDLYSFDEGIPNKSC</sequence>
<dbReference type="PANTHER" id="PTHR43511">
    <property type="match status" value="1"/>
</dbReference>
<protein>
    <recommendedName>
        <fullName evidence="1">UTP--glucose-1-phosphate uridylyltransferase</fullName>
        <ecNumber evidence="1">2.7.7.9</ecNumber>
    </recommendedName>
</protein>
<dbReference type="EC" id="2.7.7.9" evidence="1"/>
<dbReference type="Pfam" id="PF01704">
    <property type="entry name" value="UDPGP"/>
    <property type="match status" value="1"/>
</dbReference>
<dbReference type="RefSeq" id="XP_027106720.2">
    <property type="nucleotide sequence ID" value="XM_027250919.2"/>
</dbReference>
<organism evidence="5 6">
    <name type="scientific">Coffea arabica</name>
    <name type="common">Arabian coffee</name>
    <dbReference type="NCBI Taxonomy" id="13443"/>
    <lineage>
        <taxon>Eukaryota</taxon>
        <taxon>Viridiplantae</taxon>
        <taxon>Streptophyta</taxon>
        <taxon>Embryophyta</taxon>
        <taxon>Tracheophyta</taxon>
        <taxon>Spermatophyta</taxon>
        <taxon>Magnoliopsida</taxon>
        <taxon>eudicotyledons</taxon>
        <taxon>Gunneridae</taxon>
        <taxon>Pentapetalae</taxon>
        <taxon>asterids</taxon>
        <taxon>lamiids</taxon>
        <taxon>Gentianales</taxon>
        <taxon>Rubiaceae</taxon>
        <taxon>Ixoroideae</taxon>
        <taxon>Gardenieae complex</taxon>
        <taxon>Bertiereae - Coffeeae clade</taxon>
        <taxon>Coffeeae</taxon>
        <taxon>Coffea</taxon>
    </lineage>
</organism>
<evidence type="ECO:0000256" key="2">
    <source>
        <dbReference type="ARBA" id="ARBA00022679"/>
    </source>
</evidence>
<name>A0A6P6VW33_COFAR</name>
<reference evidence="5" key="1">
    <citation type="journal article" date="2025" name="Foods">
        <title>Unveiling the Microbial Signatures of Arabica Coffee Cherries: Insights into Ripeness Specific Diversity, Functional Traits, and Implications for Quality and Safety.</title>
        <authorList>
            <consortium name="RefSeq"/>
            <person name="Tenea G.N."/>
            <person name="Cifuentes V."/>
            <person name="Reyes P."/>
            <person name="Cevallos-Vallejos M."/>
        </authorList>
    </citation>
    <scope>NUCLEOTIDE SEQUENCE [LARGE SCALE GENOMIC DNA]</scope>
</reference>
<reference evidence="6" key="2">
    <citation type="submission" date="2025-08" db="UniProtKB">
        <authorList>
            <consortium name="RefSeq"/>
        </authorList>
    </citation>
    <scope>IDENTIFICATION</scope>
    <source>
        <tissue evidence="6">Leaves</tissue>
    </source>
</reference>
<dbReference type="GO" id="GO:0006011">
    <property type="term" value="P:UDP-alpha-D-glucose metabolic process"/>
    <property type="evidence" value="ECO:0007669"/>
    <property type="project" value="InterPro"/>
</dbReference>